<dbReference type="AlphaFoldDB" id="A0A517T9X5"/>
<reference evidence="1 2" key="1">
    <citation type="submission" date="2019-02" db="EMBL/GenBank/DDBJ databases">
        <title>Deep-cultivation of Planctomycetes and their phenomic and genomic characterization uncovers novel biology.</title>
        <authorList>
            <person name="Wiegand S."/>
            <person name="Jogler M."/>
            <person name="Boedeker C."/>
            <person name="Pinto D."/>
            <person name="Vollmers J."/>
            <person name="Rivas-Marin E."/>
            <person name="Kohn T."/>
            <person name="Peeters S.H."/>
            <person name="Heuer A."/>
            <person name="Rast P."/>
            <person name="Oberbeckmann S."/>
            <person name="Bunk B."/>
            <person name="Jeske O."/>
            <person name="Meyerdierks A."/>
            <person name="Storesund J.E."/>
            <person name="Kallscheuer N."/>
            <person name="Luecker S."/>
            <person name="Lage O.M."/>
            <person name="Pohl T."/>
            <person name="Merkel B.J."/>
            <person name="Hornburger P."/>
            <person name="Mueller R.-W."/>
            <person name="Bruemmer F."/>
            <person name="Labrenz M."/>
            <person name="Spormann A.M."/>
            <person name="Op den Camp H."/>
            <person name="Overmann J."/>
            <person name="Amann R."/>
            <person name="Jetten M.S.M."/>
            <person name="Mascher T."/>
            <person name="Medema M.H."/>
            <person name="Devos D.P."/>
            <person name="Kaster A.-K."/>
            <person name="Ovreas L."/>
            <person name="Rohde M."/>
            <person name="Galperin M.Y."/>
            <person name="Jogler C."/>
        </authorList>
    </citation>
    <scope>NUCLEOTIDE SEQUENCE [LARGE SCALE GENOMIC DNA]</scope>
    <source>
        <strain evidence="1 2">V22</strain>
    </source>
</reference>
<gene>
    <name evidence="1" type="ORF">V22_24270</name>
</gene>
<proteinExistence type="predicted"/>
<evidence type="ECO:0000313" key="2">
    <source>
        <dbReference type="Proteomes" id="UP000319976"/>
    </source>
</evidence>
<dbReference type="EMBL" id="CP036316">
    <property type="protein sequence ID" value="QDT65180.1"/>
    <property type="molecule type" value="Genomic_DNA"/>
</dbReference>
<evidence type="ECO:0000313" key="1">
    <source>
        <dbReference type="EMBL" id="QDT65180.1"/>
    </source>
</evidence>
<dbReference type="KEGG" id="chya:V22_24270"/>
<sequence>MIRLVAPQPSQNWLGHPPGLIIKSGGDAGGAGFVQVADKDRGLTGTGVLPPAIAAVIFEVEDSELCENCRLAVVLSWISSHLK</sequence>
<organism evidence="1 2">
    <name type="scientific">Calycomorphotria hydatis</name>
    <dbReference type="NCBI Taxonomy" id="2528027"/>
    <lineage>
        <taxon>Bacteria</taxon>
        <taxon>Pseudomonadati</taxon>
        <taxon>Planctomycetota</taxon>
        <taxon>Planctomycetia</taxon>
        <taxon>Planctomycetales</taxon>
        <taxon>Planctomycetaceae</taxon>
        <taxon>Calycomorphotria</taxon>
    </lineage>
</organism>
<name>A0A517T9X5_9PLAN</name>
<accession>A0A517T9X5</accession>
<dbReference type="Proteomes" id="UP000319976">
    <property type="component" value="Chromosome"/>
</dbReference>
<protein>
    <submittedName>
        <fullName evidence="1">Uncharacterized protein</fullName>
    </submittedName>
</protein>
<keyword evidence="2" id="KW-1185">Reference proteome</keyword>